<evidence type="ECO:0000259" key="7">
    <source>
        <dbReference type="SMART" id="SM00079"/>
    </source>
</evidence>
<accession>A0A316D9K4</accession>
<dbReference type="GO" id="GO:0016020">
    <property type="term" value="C:membrane"/>
    <property type="evidence" value="ECO:0007669"/>
    <property type="project" value="InterPro"/>
</dbReference>
<name>A0A316D9K4_9BACL</name>
<evidence type="ECO:0000256" key="1">
    <source>
        <dbReference type="ARBA" id="ARBA00010333"/>
    </source>
</evidence>
<evidence type="ECO:0000256" key="2">
    <source>
        <dbReference type="ARBA" id="ARBA00022448"/>
    </source>
</evidence>
<keyword evidence="2" id="KW-0813">Transport</keyword>
<reference evidence="8 9" key="1">
    <citation type="submission" date="2018-05" db="EMBL/GenBank/DDBJ databases">
        <title>Genomic Encyclopedia of Type Strains, Phase IV (KMG-IV): sequencing the most valuable type-strain genomes for metagenomic binning, comparative biology and taxonomic classification.</title>
        <authorList>
            <person name="Goeker M."/>
        </authorList>
    </citation>
    <scope>NUCLEOTIDE SEQUENCE [LARGE SCALE GENOMIC DNA]</scope>
    <source>
        <strain evidence="8 9">DSM 18773</strain>
    </source>
</reference>
<dbReference type="SUPFAM" id="SSF53850">
    <property type="entry name" value="Periplasmic binding protein-like II"/>
    <property type="match status" value="1"/>
</dbReference>
<dbReference type="PANTHER" id="PTHR30085">
    <property type="entry name" value="AMINO ACID ABC TRANSPORTER PERMEASE"/>
    <property type="match status" value="1"/>
</dbReference>
<evidence type="ECO:0000313" key="8">
    <source>
        <dbReference type="EMBL" id="PWK13430.1"/>
    </source>
</evidence>
<dbReference type="Proteomes" id="UP000245634">
    <property type="component" value="Unassembled WGS sequence"/>
</dbReference>
<evidence type="ECO:0000256" key="4">
    <source>
        <dbReference type="RuleBase" id="RU003744"/>
    </source>
</evidence>
<dbReference type="SMART" id="SM00079">
    <property type="entry name" value="PBPe"/>
    <property type="match status" value="1"/>
</dbReference>
<dbReference type="AlphaFoldDB" id="A0A316D9K4"/>
<evidence type="ECO:0000256" key="3">
    <source>
        <dbReference type="ARBA" id="ARBA00022729"/>
    </source>
</evidence>
<feature type="domain" description="Ionotropic glutamate receptor C-terminal" evidence="7">
    <location>
        <begin position="62"/>
        <end position="283"/>
    </location>
</feature>
<dbReference type="InterPro" id="IPR018313">
    <property type="entry name" value="SBP_3_CS"/>
</dbReference>
<dbReference type="InterPro" id="IPR001638">
    <property type="entry name" value="Solute-binding_3/MltF_N"/>
</dbReference>
<evidence type="ECO:0000259" key="6">
    <source>
        <dbReference type="SMART" id="SM00062"/>
    </source>
</evidence>
<comment type="similarity">
    <text evidence="1 4">Belongs to the bacterial solute-binding protein 3 family.</text>
</comment>
<dbReference type="EMBL" id="QGGL01000007">
    <property type="protein sequence ID" value="PWK13430.1"/>
    <property type="molecule type" value="Genomic_DNA"/>
</dbReference>
<organism evidence="8 9">
    <name type="scientific">Tumebacillus permanentifrigoris</name>
    <dbReference type="NCBI Taxonomy" id="378543"/>
    <lineage>
        <taxon>Bacteria</taxon>
        <taxon>Bacillati</taxon>
        <taxon>Bacillota</taxon>
        <taxon>Bacilli</taxon>
        <taxon>Bacillales</taxon>
        <taxon>Alicyclobacillaceae</taxon>
        <taxon>Tumebacillus</taxon>
    </lineage>
</organism>
<feature type="signal peptide" evidence="5">
    <location>
        <begin position="1"/>
        <end position="23"/>
    </location>
</feature>
<sequence>MMMKKSWKKALTLLVVSSLTALALVGCGSSSSTDNKTTSDTGTKKTDTVSSATLDAIKKRDKLIAGVKFDTNLFGLKDPATGKVNGFDIDIAKALAKDILGDENKIEFKEVTSKTRIPMLDKGDIDVIIATMTINEERKKQVNFSDVYFKAGQSLLVKQGSPIKTVDDLKGKKVLAVKGATSVKNVKEKSPGVEVLEFDNYAEAFTALKSGKGDALTTDNAILMGMSQQDSSYVLTGGLFTDEPYGIASKHGEDEFTKYLNTFLKKINDNGDYAKIYKQWFKEDPKK</sequence>
<keyword evidence="3 5" id="KW-0732">Signal</keyword>
<dbReference type="InterPro" id="IPR001320">
    <property type="entry name" value="Iontro_rcpt_C"/>
</dbReference>
<dbReference type="Gene3D" id="3.40.190.10">
    <property type="entry name" value="Periplasmic binding protein-like II"/>
    <property type="match status" value="2"/>
</dbReference>
<gene>
    <name evidence="8" type="ORF">C7459_10798</name>
</gene>
<dbReference type="GO" id="GO:0030288">
    <property type="term" value="C:outer membrane-bounded periplasmic space"/>
    <property type="evidence" value="ECO:0007669"/>
    <property type="project" value="TreeGrafter"/>
</dbReference>
<evidence type="ECO:0000313" key="9">
    <source>
        <dbReference type="Proteomes" id="UP000245634"/>
    </source>
</evidence>
<feature type="domain" description="Solute-binding protein family 3/N-terminal" evidence="6">
    <location>
        <begin position="62"/>
        <end position="284"/>
    </location>
</feature>
<dbReference type="SMART" id="SM00062">
    <property type="entry name" value="PBPb"/>
    <property type="match status" value="1"/>
</dbReference>
<dbReference type="PROSITE" id="PS01039">
    <property type="entry name" value="SBP_BACTERIAL_3"/>
    <property type="match status" value="1"/>
</dbReference>
<evidence type="ECO:0000256" key="5">
    <source>
        <dbReference type="SAM" id="SignalP"/>
    </source>
</evidence>
<dbReference type="GO" id="GO:0005576">
    <property type="term" value="C:extracellular region"/>
    <property type="evidence" value="ECO:0007669"/>
    <property type="project" value="TreeGrafter"/>
</dbReference>
<protein>
    <submittedName>
        <fullName evidence="8">Amino acid ABC transporter substrate-binding protein (PAAT family)</fullName>
    </submittedName>
</protein>
<dbReference type="GO" id="GO:0015276">
    <property type="term" value="F:ligand-gated monoatomic ion channel activity"/>
    <property type="evidence" value="ECO:0007669"/>
    <property type="project" value="InterPro"/>
</dbReference>
<keyword evidence="9" id="KW-1185">Reference proteome</keyword>
<dbReference type="Pfam" id="PF00497">
    <property type="entry name" value="SBP_bac_3"/>
    <property type="match status" value="1"/>
</dbReference>
<dbReference type="GO" id="GO:0006865">
    <property type="term" value="P:amino acid transport"/>
    <property type="evidence" value="ECO:0007669"/>
    <property type="project" value="TreeGrafter"/>
</dbReference>
<dbReference type="PROSITE" id="PS51257">
    <property type="entry name" value="PROKAR_LIPOPROTEIN"/>
    <property type="match status" value="1"/>
</dbReference>
<dbReference type="PANTHER" id="PTHR30085:SF6">
    <property type="entry name" value="ABC TRANSPORTER GLUTAMINE-BINDING PROTEIN GLNH"/>
    <property type="match status" value="1"/>
</dbReference>
<dbReference type="InterPro" id="IPR051455">
    <property type="entry name" value="Bact_solute-bind_prot3"/>
</dbReference>
<dbReference type="CDD" id="cd13690">
    <property type="entry name" value="PBP2_GluB"/>
    <property type="match status" value="1"/>
</dbReference>
<proteinExistence type="inferred from homology"/>
<comment type="caution">
    <text evidence="8">The sequence shown here is derived from an EMBL/GenBank/DDBJ whole genome shotgun (WGS) entry which is preliminary data.</text>
</comment>
<feature type="chain" id="PRO_5038424090" evidence="5">
    <location>
        <begin position="24"/>
        <end position="287"/>
    </location>
</feature>